<dbReference type="Gene3D" id="2.60.120.460">
    <property type="entry name" value="YjbQ-like"/>
    <property type="match status" value="1"/>
</dbReference>
<dbReference type="EMBL" id="UINC01018007">
    <property type="protein sequence ID" value="SVA75231.1"/>
    <property type="molecule type" value="Genomic_DNA"/>
</dbReference>
<evidence type="ECO:0000313" key="2">
    <source>
        <dbReference type="EMBL" id="SVA75231.1"/>
    </source>
</evidence>
<protein>
    <recommendedName>
        <fullName evidence="3">Secondary thiamine-phosphate synthase enzyme</fullName>
    </recommendedName>
</protein>
<reference evidence="2" key="1">
    <citation type="submission" date="2018-05" db="EMBL/GenBank/DDBJ databases">
        <authorList>
            <person name="Lanie J.A."/>
            <person name="Ng W.-L."/>
            <person name="Kazmierczak K.M."/>
            <person name="Andrzejewski T.M."/>
            <person name="Davidsen T.M."/>
            <person name="Wayne K.J."/>
            <person name="Tettelin H."/>
            <person name="Glass J.I."/>
            <person name="Rusch D."/>
            <person name="Podicherti R."/>
            <person name="Tsui H.-C.T."/>
            <person name="Winkler M.E."/>
        </authorList>
    </citation>
    <scope>NUCLEOTIDE SEQUENCE</scope>
</reference>
<gene>
    <name evidence="2" type="ORF">METZ01_LOCUS128085</name>
</gene>
<dbReference type="AlphaFoldDB" id="A0A381YF99"/>
<evidence type="ECO:0008006" key="3">
    <source>
        <dbReference type="Google" id="ProtNLM"/>
    </source>
</evidence>
<dbReference type="PANTHER" id="PTHR30615">
    <property type="entry name" value="UNCHARACTERIZED PROTEIN YJBQ-RELATED"/>
    <property type="match status" value="1"/>
</dbReference>
<sequence length="160" mass="17909">MNVFDAVMRTSTITLKVRSQTSPEFIDITDKIEEYIESSGVLNGIVVVFSRHTTAAIVIQENEPLLLDDFRNLLNNIASSDANYGHNDFDVRTVHMHENECPNGHSHCQHLTLGSSESIPVIDGKMPLGKWQRVFMVELDGEKAQQVGYREVVVQLLGQA</sequence>
<organism evidence="2">
    <name type="scientific">marine metagenome</name>
    <dbReference type="NCBI Taxonomy" id="408172"/>
    <lineage>
        <taxon>unclassified sequences</taxon>
        <taxon>metagenomes</taxon>
        <taxon>ecological metagenomes</taxon>
    </lineage>
</organism>
<dbReference type="PANTHER" id="PTHR30615:SF8">
    <property type="entry name" value="UPF0047 PROTEIN C4A8.02C"/>
    <property type="match status" value="1"/>
</dbReference>
<dbReference type="NCBIfam" id="TIGR00149">
    <property type="entry name" value="TIGR00149_YjbQ"/>
    <property type="match status" value="1"/>
</dbReference>
<dbReference type="PIRSF" id="PIRSF004681">
    <property type="entry name" value="UCP004681"/>
    <property type="match status" value="1"/>
</dbReference>
<dbReference type="InterPro" id="IPR035917">
    <property type="entry name" value="YjbQ-like_sf"/>
</dbReference>
<accession>A0A381YF99</accession>
<proteinExistence type="inferred from homology"/>
<dbReference type="Pfam" id="PF01894">
    <property type="entry name" value="YjbQ"/>
    <property type="match status" value="1"/>
</dbReference>
<evidence type="ECO:0000256" key="1">
    <source>
        <dbReference type="ARBA" id="ARBA00005534"/>
    </source>
</evidence>
<name>A0A381YF99_9ZZZZ</name>
<dbReference type="SUPFAM" id="SSF111038">
    <property type="entry name" value="YjbQ-like"/>
    <property type="match status" value="1"/>
</dbReference>
<dbReference type="InterPro" id="IPR001602">
    <property type="entry name" value="UPF0047_YjbQ-like"/>
</dbReference>
<comment type="similarity">
    <text evidence="1">Belongs to the UPF0047 family.</text>
</comment>